<evidence type="ECO:0000313" key="2">
    <source>
        <dbReference type="EMBL" id="KAL0358263.1"/>
    </source>
</evidence>
<dbReference type="PROSITE" id="PS50878">
    <property type="entry name" value="RT_POL"/>
    <property type="match status" value="1"/>
</dbReference>
<reference evidence="2" key="1">
    <citation type="submission" date="2020-06" db="EMBL/GenBank/DDBJ databases">
        <authorList>
            <person name="Li T."/>
            <person name="Hu X."/>
            <person name="Zhang T."/>
            <person name="Song X."/>
            <person name="Zhang H."/>
            <person name="Dai N."/>
            <person name="Sheng W."/>
            <person name="Hou X."/>
            <person name="Wei L."/>
        </authorList>
    </citation>
    <scope>NUCLEOTIDE SEQUENCE</scope>
    <source>
        <strain evidence="2">G01</strain>
        <tissue evidence="2">Leaf</tissue>
    </source>
</reference>
<accession>A0AAW2PTB8</accession>
<reference evidence="2" key="2">
    <citation type="journal article" date="2024" name="Plant">
        <title>Genomic evolution and insights into agronomic trait innovations of Sesamum species.</title>
        <authorList>
            <person name="Miao H."/>
            <person name="Wang L."/>
            <person name="Qu L."/>
            <person name="Liu H."/>
            <person name="Sun Y."/>
            <person name="Le M."/>
            <person name="Wang Q."/>
            <person name="Wei S."/>
            <person name="Zheng Y."/>
            <person name="Lin W."/>
            <person name="Duan Y."/>
            <person name="Cao H."/>
            <person name="Xiong S."/>
            <person name="Wang X."/>
            <person name="Wei L."/>
            <person name="Li C."/>
            <person name="Ma Q."/>
            <person name="Ju M."/>
            <person name="Zhao R."/>
            <person name="Li G."/>
            <person name="Mu C."/>
            <person name="Tian Q."/>
            <person name="Mei H."/>
            <person name="Zhang T."/>
            <person name="Gao T."/>
            <person name="Zhang H."/>
        </authorList>
    </citation>
    <scope>NUCLEOTIDE SEQUENCE</scope>
    <source>
        <strain evidence="2">G01</strain>
    </source>
</reference>
<dbReference type="InterPro" id="IPR043502">
    <property type="entry name" value="DNA/RNA_pol_sf"/>
</dbReference>
<proteinExistence type="predicted"/>
<comment type="caution">
    <text evidence="2">The sequence shown here is derived from an EMBL/GenBank/DDBJ whole genome shotgun (WGS) entry which is preliminary data.</text>
</comment>
<dbReference type="InterPro" id="IPR050951">
    <property type="entry name" value="Retrovirus_Pol_polyprotein"/>
</dbReference>
<dbReference type="InterPro" id="IPR000477">
    <property type="entry name" value="RT_dom"/>
</dbReference>
<dbReference type="InterPro" id="IPR036397">
    <property type="entry name" value="RNaseH_sf"/>
</dbReference>
<dbReference type="PANTHER" id="PTHR37984">
    <property type="entry name" value="PROTEIN CBG26694"/>
    <property type="match status" value="1"/>
</dbReference>
<dbReference type="GO" id="GO:0003676">
    <property type="term" value="F:nucleic acid binding"/>
    <property type="evidence" value="ECO:0007669"/>
    <property type="project" value="InterPro"/>
</dbReference>
<dbReference type="Gene3D" id="3.30.70.270">
    <property type="match status" value="1"/>
</dbReference>
<protein>
    <submittedName>
        <fullName evidence="2">Retrovirus-related Pol polyprotein from transposon opus</fullName>
    </submittedName>
</protein>
<sequence>MKVYVDDMLVTSKEAHNHVEDLEETFVVLRKYRLKLNLGKCAFGVNGGRFLGFMVTQQGIEANPAEIKVILDMGPPTNINEDSMVQYLQQIEELKTKFKSFQLQQIPWEGNVKADSLSKLAIALEDCKTRRITVVILASAASSTHYPSHFVKRH</sequence>
<dbReference type="AlphaFoldDB" id="A0AAW2PTB8"/>
<evidence type="ECO:0000259" key="1">
    <source>
        <dbReference type="PROSITE" id="PS50878"/>
    </source>
</evidence>
<dbReference type="Gene3D" id="3.30.420.10">
    <property type="entry name" value="Ribonuclease H-like superfamily/Ribonuclease H"/>
    <property type="match status" value="1"/>
</dbReference>
<gene>
    <name evidence="2" type="ORF">Sangu_0675700</name>
</gene>
<name>A0AAW2PTB8_9LAMI</name>
<dbReference type="Pfam" id="PF00078">
    <property type="entry name" value="RVT_1"/>
    <property type="match status" value="1"/>
</dbReference>
<dbReference type="SUPFAM" id="SSF56672">
    <property type="entry name" value="DNA/RNA polymerases"/>
    <property type="match status" value="1"/>
</dbReference>
<organism evidence="2">
    <name type="scientific">Sesamum angustifolium</name>
    <dbReference type="NCBI Taxonomy" id="2727405"/>
    <lineage>
        <taxon>Eukaryota</taxon>
        <taxon>Viridiplantae</taxon>
        <taxon>Streptophyta</taxon>
        <taxon>Embryophyta</taxon>
        <taxon>Tracheophyta</taxon>
        <taxon>Spermatophyta</taxon>
        <taxon>Magnoliopsida</taxon>
        <taxon>eudicotyledons</taxon>
        <taxon>Gunneridae</taxon>
        <taxon>Pentapetalae</taxon>
        <taxon>asterids</taxon>
        <taxon>lamiids</taxon>
        <taxon>Lamiales</taxon>
        <taxon>Pedaliaceae</taxon>
        <taxon>Sesamum</taxon>
    </lineage>
</organism>
<dbReference type="EMBL" id="JACGWK010000004">
    <property type="protein sequence ID" value="KAL0358263.1"/>
    <property type="molecule type" value="Genomic_DNA"/>
</dbReference>
<dbReference type="PANTHER" id="PTHR37984:SF5">
    <property type="entry name" value="PROTEIN NYNRIN-LIKE"/>
    <property type="match status" value="1"/>
</dbReference>
<feature type="domain" description="Reverse transcriptase" evidence="1">
    <location>
        <begin position="1"/>
        <end position="55"/>
    </location>
</feature>
<dbReference type="InterPro" id="IPR043128">
    <property type="entry name" value="Rev_trsase/Diguanyl_cyclase"/>
</dbReference>